<feature type="transmembrane region" description="Helical" evidence="10">
    <location>
        <begin position="151"/>
        <end position="169"/>
    </location>
</feature>
<accession>A0A0M5KFJ0</accession>
<feature type="non-terminal residue" evidence="11">
    <location>
        <position position="1"/>
    </location>
</feature>
<keyword evidence="7 10" id="KW-0472">Membrane</keyword>
<dbReference type="GO" id="GO:0004984">
    <property type="term" value="F:olfactory receptor activity"/>
    <property type="evidence" value="ECO:0007669"/>
    <property type="project" value="InterPro"/>
</dbReference>
<dbReference type="Pfam" id="PF02949">
    <property type="entry name" value="7tm_6"/>
    <property type="match status" value="1"/>
</dbReference>
<proteinExistence type="evidence at transcript level"/>
<reference evidence="11" key="2">
    <citation type="submission" date="2015-02" db="EMBL/GenBank/DDBJ databases">
        <authorList>
            <person name="Torres C."/>
        </authorList>
    </citation>
    <scope>NUCLEOTIDE SEQUENCE</scope>
</reference>
<name>A0A0M5KFJ0_LOCMI</name>
<organism evidence="11">
    <name type="scientific">Locusta migratoria</name>
    <name type="common">Migratory locust</name>
    <dbReference type="NCBI Taxonomy" id="7004"/>
    <lineage>
        <taxon>Eukaryota</taxon>
        <taxon>Metazoa</taxon>
        <taxon>Ecdysozoa</taxon>
        <taxon>Arthropoda</taxon>
        <taxon>Hexapoda</taxon>
        <taxon>Insecta</taxon>
        <taxon>Pterygota</taxon>
        <taxon>Neoptera</taxon>
        <taxon>Polyneoptera</taxon>
        <taxon>Orthoptera</taxon>
        <taxon>Caelifera</taxon>
        <taxon>Acrididea</taxon>
        <taxon>Acridomorpha</taxon>
        <taxon>Acridoidea</taxon>
        <taxon>Acrididae</taxon>
        <taxon>Oedipodinae</taxon>
        <taxon>Locusta</taxon>
    </lineage>
</organism>
<feature type="transmembrane region" description="Helical" evidence="10">
    <location>
        <begin position="215"/>
        <end position="245"/>
    </location>
</feature>
<keyword evidence="3" id="KW-0716">Sensory transduction</keyword>
<sequence length="464" mass="52017">AGLGSQLACLTAAKAMKDHVQSDGQVRDTTQEVEELLGFSAVLMRWMGLWQPPGGAPAGPKLLIALSFDAMFFVIVAGGFASVVLDPPPMDSVLEVVLTLASSVTWGVRNVAILVRQNRLQNLILDVLDMKKRFAENGTEFRKAFQRRAKIRTALLVGIPMLGIPMWLVEPAFSKTIVATSENTTVVVRKTPLVMWMPMDTQTHPNYEITYAFQMLLISIVVDANVIIDIFFSCLLITVTADIAVLNNNVANMRLCKDDGFTKESGKEVNLSATWETTYKSKKSLEEKDQLYDGNTDVYASHTTDPSTQLYRTLVKNIQHHQVLMSIVNDLESIMSESSVLMLVVNSINICTQGIGFVDGFRPGSNKTTLMKRFLTFPAYVNQTAHFCWYGQDIIDQSERLLESAFNCDWANADSRFCSTLRIFMLQTSRPLKMQIGKIFTLSRNMFLQILNTSYTIFNMFINF</sequence>
<keyword evidence="2" id="KW-1003">Cell membrane</keyword>
<evidence type="ECO:0000256" key="8">
    <source>
        <dbReference type="ARBA" id="ARBA00023170"/>
    </source>
</evidence>
<protein>
    <submittedName>
        <fullName evidence="11">Odorant receptor 106</fullName>
    </submittedName>
</protein>
<keyword evidence="9" id="KW-0807">Transducer</keyword>
<evidence type="ECO:0000256" key="1">
    <source>
        <dbReference type="ARBA" id="ARBA00004651"/>
    </source>
</evidence>
<reference evidence="11" key="1">
    <citation type="journal article" date="2015" name="Cell. Mol. Life Sci.">
        <title>Identification and functional analysis of olfactory receptor family reveal unusual characteristics of the olfactory system in the migratory locust.</title>
        <authorList>
            <person name="Wang Z."/>
            <person name="Yang P."/>
            <person name="Chen D."/>
            <person name="Jiang F."/>
            <person name="Li Y."/>
            <person name="Wang X."/>
            <person name="Kang L."/>
        </authorList>
    </citation>
    <scope>NUCLEOTIDE SEQUENCE</scope>
</reference>
<dbReference type="EMBL" id="KP843274">
    <property type="protein sequence ID" value="ALD51410.1"/>
    <property type="molecule type" value="mRNA"/>
</dbReference>
<dbReference type="GO" id="GO:0005549">
    <property type="term" value="F:odorant binding"/>
    <property type="evidence" value="ECO:0007669"/>
    <property type="project" value="InterPro"/>
</dbReference>
<evidence type="ECO:0000256" key="4">
    <source>
        <dbReference type="ARBA" id="ARBA00022692"/>
    </source>
</evidence>
<evidence type="ECO:0000256" key="10">
    <source>
        <dbReference type="SAM" id="Phobius"/>
    </source>
</evidence>
<evidence type="ECO:0000256" key="9">
    <source>
        <dbReference type="ARBA" id="ARBA00023224"/>
    </source>
</evidence>
<dbReference type="GO" id="GO:0005886">
    <property type="term" value="C:plasma membrane"/>
    <property type="evidence" value="ECO:0007669"/>
    <property type="project" value="UniProtKB-SubCell"/>
</dbReference>
<feature type="transmembrane region" description="Helical" evidence="10">
    <location>
        <begin position="62"/>
        <end position="84"/>
    </location>
</feature>
<evidence type="ECO:0000256" key="3">
    <source>
        <dbReference type="ARBA" id="ARBA00022606"/>
    </source>
</evidence>
<evidence type="ECO:0000256" key="7">
    <source>
        <dbReference type="ARBA" id="ARBA00023136"/>
    </source>
</evidence>
<evidence type="ECO:0000256" key="5">
    <source>
        <dbReference type="ARBA" id="ARBA00022725"/>
    </source>
</evidence>
<keyword evidence="4 10" id="KW-0812">Transmembrane</keyword>
<comment type="subcellular location">
    <subcellularLocation>
        <location evidence="1">Cell membrane</location>
        <topology evidence="1">Multi-pass membrane protein</topology>
    </subcellularLocation>
</comment>
<keyword evidence="5" id="KW-0552">Olfaction</keyword>
<dbReference type="GO" id="GO:0007165">
    <property type="term" value="P:signal transduction"/>
    <property type="evidence" value="ECO:0007669"/>
    <property type="project" value="UniProtKB-KW"/>
</dbReference>
<evidence type="ECO:0000256" key="2">
    <source>
        <dbReference type="ARBA" id="ARBA00022475"/>
    </source>
</evidence>
<evidence type="ECO:0000256" key="6">
    <source>
        <dbReference type="ARBA" id="ARBA00022989"/>
    </source>
</evidence>
<keyword evidence="8 11" id="KW-0675">Receptor</keyword>
<dbReference type="PANTHER" id="PTHR21137:SF35">
    <property type="entry name" value="ODORANT RECEPTOR 19A-RELATED"/>
    <property type="match status" value="1"/>
</dbReference>
<dbReference type="AlphaFoldDB" id="A0A0M5KFJ0"/>
<dbReference type="PANTHER" id="PTHR21137">
    <property type="entry name" value="ODORANT RECEPTOR"/>
    <property type="match status" value="1"/>
</dbReference>
<dbReference type="InterPro" id="IPR004117">
    <property type="entry name" value="7tm6_olfct_rcpt"/>
</dbReference>
<evidence type="ECO:0000313" key="11">
    <source>
        <dbReference type="EMBL" id="ALD51410.1"/>
    </source>
</evidence>
<keyword evidence="6 10" id="KW-1133">Transmembrane helix</keyword>